<dbReference type="GO" id="GO:0005524">
    <property type="term" value="F:ATP binding"/>
    <property type="evidence" value="ECO:0007669"/>
    <property type="project" value="InterPro"/>
</dbReference>
<dbReference type="GO" id="GO:0042626">
    <property type="term" value="F:ATPase-coupled transmembrane transporter activity"/>
    <property type="evidence" value="ECO:0007669"/>
    <property type="project" value="TreeGrafter"/>
</dbReference>
<dbReference type="Pfam" id="PF00005">
    <property type="entry name" value="ABC_tran"/>
    <property type="match status" value="1"/>
</dbReference>
<feature type="region of interest" description="Disordered" evidence="6">
    <location>
        <begin position="211"/>
        <end position="232"/>
    </location>
</feature>
<keyword evidence="3" id="KW-0812">Transmembrane</keyword>
<dbReference type="InterPro" id="IPR050352">
    <property type="entry name" value="ABCG_transporters"/>
</dbReference>
<evidence type="ECO:0000256" key="4">
    <source>
        <dbReference type="ARBA" id="ARBA00022989"/>
    </source>
</evidence>
<organism evidence="8 9">
    <name type="scientific">Mollisia scopiformis</name>
    <name type="common">Conifer needle endophyte fungus</name>
    <name type="synonym">Phialocephala scopiformis</name>
    <dbReference type="NCBI Taxonomy" id="149040"/>
    <lineage>
        <taxon>Eukaryota</taxon>
        <taxon>Fungi</taxon>
        <taxon>Dikarya</taxon>
        <taxon>Ascomycota</taxon>
        <taxon>Pezizomycotina</taxon>
        <taxon>Leotiomycetes</taxon>
        <taxon>Helotiales</taxon>
        <taxon>Mollisiaceae</taxon>
        <taxon>Mollisia</taxon>
    </lineage>
</organism>
<dbReference type="GO" id="GO:0016887">
    <property type="term" value="F:ATP hydrolysis activity"/>
    <property type="evidence" value="ECO:0007669"/>
    <property type="project" value="InterPro"/>
</dbReference>
<dbReference type="RefSeq" id="XP_018064179.1">
    <property type="nucleotide sequence ID" value="XM_018213547.1"/>
</dbReference>
<dbReference type="GeneID" id="28823273"/>
<dbReference type="STRING" id="149040.A0A132BDA4"/>
<dbReference type="InterPro" id="IPR027417">
    <property type="entry name" value="P-loop_NTPase"/>
</dbReference>
<evidence type="ECO:0000313" key="8">
    <source>
        <dbReference type="EMBL" id="KUJ09824.1"/>
    </source>
</evidence>
<keyword evidence="4" id="KW-1133">Transmembrane helix</keyword>
<comment type="subcellular location">
    <subcellularLocation>
        <location evidence="1">Membrane</location>
        <topology evidence="1">Multi-pass membrane protein</topology>
    </subcellularLocation>
</comment>
<dbReference type="GO" id="GO:0016020">
    <property type="term" value="C:membrane"/>
    <property type="evidence" value="ECO:0007669"/>
    <property type="project" value="UniProtKB-SubCell"/>
</dbReference>
<protein>
    <submittedName>
        <fullName evidence="8">p-loop containing nucleoside triphosphate hydrolase protein</fullName>
    </submittedName>
</protein>
<keyword evidence="9" id="KW-1185">Reference proteome</keyword>
<evidence type="ECO:0000259" key="7">
    <source>
        <dbReference type="Pfam" id="PF00005"/>
    </source>
</evidence>
<dbReference type="AlphaFoldDB" id="A0A132BDA4"/>
<evidence type="ECO:0000256" key="2">
    <source>
        <dbReference type="ARBA" id="ARBA00022448"/>
    </source>
</evidence>
<dbReference type="KEGG" id="psco:LY89DRAFT_675974"/>
<sequence length="256" mass="27653">MDLLLVSFACLPALKHYLSRLRLRRQISTGSGSNDIGAENGLHLELNTTHQSSDPPMPQYLPENISADQDITLGGLGDFIAAVIEFNSTRDLGFSIGFDSLSFAIGKKSKMLLSSVTGIIGSGTLCGILGPSGAGKTTFMKLLMGKLEPTTGSVNINGNVTKLVEYRKLIGFVPSDDDLLPELTVRESILHSARIRLPRKWSDTACICRTQSSSGTRSTSAPAHVPRWRPTTVPGESACEDWFTHLIPTTDYSGRT</sequence>
<feature type="domain" description="ABC transporter" evidence="7">
    <location>
        <begin position="115"/>
        <end position="199"/>
    </location>
</feature>
<accession>A0A132BDA4</accession>
<dbReference type="Proteomes" id="UP000070700">
    <property type="component" value="Unassembled WGS sequence"/>
</dbReference>
<evidence type="ECO:0000256" key="1">
    <source>
        <dbReference type="ARBA" id="ARBA00004141"/>
    </source>
</evidence>
<evidence type="ECO:0000256" key="3">
    <source>
        <dbReference type="ARBA" id="ARBA00022692"/>
    </source>
</evidence>
<reference evidence="8 9" key="1">
    <citation type="submission" date="2015-10" db="EMBL/GenBank/DDBJ databases">
        <title>Full genome of DAOMC 229536 Phialocephala scopiformis, a fungal endophyte of spruce producing the potent anti-insectan compound rugulosin.</title>
        <authorList>
            <consortium name="DOE Joint Genome Institute"/>
            <person name="Walker A.K."/>
            <person name="Frasz S.L."/>
            <person name="Seifert K.A."/>
            <person name="Miller J.D."/>
            <person name="Mondo S.J."/>
            <person name="Labutti K."/>
            <person name="Lipzen A."/>
            <person name="Dockter R."/>
            <person name="Kennedy M."/>
            <person name="Grigoriev I.V."/>
            <person name="Spatafora J.W."/>
        </authorList>
    </citation>
    <scope>NUCLEOTIDE SEQUENCE [LARGE SCALE GENOMIC DNA]</scope>
    <source>
        <strain evidence="8 9">CBS 120377</strain>
    </source>
</reference>
<evidence type="ECO:0000256" key="5">
    <source>
        <dbReference type="ARBA" id="ARBA00023136"/>
    </source>
</evidence>
<name>A0A132BDA4_MOLSC</name>
<dbReference type="EMBL" id="KQ947431">
    <property type="protein sequence ID" value="KUJ09824.1"/>
    <property type="molecule type" value="Genomic_DNA"/>
</dbReference>
<dbReference type="InParanoid" id="A0A132BDA4"/>
<keyword evidence="2" id="KW-0813">Transport</keyword>
<proteinExistence type="predicted"/>
<feature type="compositionally biased region" description="Low complexity" evidence="6">
    <location>
        <begin position="211"/>
        <end position="220"/>
    </location>
</feature>
<evidence type="ECO:0000256" key="6">
    <source>
        <dbReference type="SAM" id="MobiDB-lite"/>
    </source>
</evidence>
<evidence type="ECO:0000313" key="9">
    <source>
        <dbReference type="Proteomes" id="UP000070700"/>
    </source>
</evidence>
<gene>
    <name evidence="8" type="ORF">LY89DRAFT_675974</name>
</gene>
<dbReference type="PANTHER" id="PTHR48041">
    <property type="entry name" value="ABC TRANSPORTER G FAMILY MEMBER 28"/>
    <property type="match status" value="1"/>
</dbReference>
<dbReference type="SUPFAM" id="SSF52540">
    <property type="entry name" value="P-loop containing nucleoside triphosphate hydrolases"/>
    <property type="match status" value="1"/>
</dbReference>
<dbReference type="PANTHER" id="PTHR48041:SF91">
    <property type="entry name" value="ABC TRANSPORTER G FAMILY MEMBER 28"/>
    <property type="match status" value="1"/>
</dbReference>
<dbReference type="InterPro" id="IPR003439">
    <property type="entry name" value="ABC_transporter-like_ATP-bd"/>
</dbReference>
<keyword evidence="5" id="KW-0472">Membrane</keyword>
<keyword evidence="8" id="KW-0378">Hydrolase</keyword>
<dbReference type="OrthoDB" id="66620at2759"/>
<dbReference type="Gene3D" id="3.40.50.300">
    <property type="entry name" value="P-loop containing nucleotide triphosphate hydrolases"/>
    <property type="match status" value="1"/>
</dbReference>